<accession>A0A6J5M0B2</accession>
<protein>
    <submittedName>
        <fullName evidence="1">Uncharacterized protein</fullName>
    </submittedName>
</protein>
<name>A0A6J5M0B2_9CAUD</name>
<organism evidence="1">
    <name type="scientific">uncultured Caudovirales phage</name>
    <dbReference type="NCBI Taxonomy" id="2100421"/>
    <lineage>
        <taxon>Viruses</taxon>
        <taxon>Duplodnaviria</taxon>
        <taxon>Heunggongvirae</taxon>
        <taxon>Uroviricota</taxon>
        <taxon>Caudoviricetes</taxon>
        <taxon>Peduoviridae</taxon>
        <taxon>Maltschvirus</taxon>
        <taxon>Maltschvirus maltsch</taxon>
    </lineage>
</organism>
<evidence type="ECO:0000313" key="1">
    <source>
        <dbReference type="EMBL" id="CAB4140224.1"/>
    </source>
</evidence>
<sequence length="120" mass="13704">MSDELTVSNPCYQCMIQMELCVDCQDLRDSRATDIAHDMVDEGNLIYPAQWHSITEPSGHEWIGAVTLDDRDKERLEFMEPITNLSDRFFELVVDLGPHETVCQDCHMVCNKHAVCPSCN</sequence>
<reference evidence="1" key="1">
    <citation type="submission" date="2020-04" db="EMBL/GenBank/DDBJ databases">
        <authorList>
            <person name="Chiriac C."/>
            <person name="Salcher M."/>
            <person name="Ghai R."/>
            <person name="Kavagutti S V."/>
        </authorList>
    </citation>
    <scope>NUCLEOTIDE SEQUENCE</scope>
</reference>
<dbReference type="EMBL" id="LR796377">
    <property type="protein sequence ID" value="CAB4140224.1"/>
    <property type="molecule type" value="Genomic_DNA"/>
</dbReference>
<gene>
    <name evidence="1" type="ORF">UFOVP404_38</name>
</gene>
<proteinExistence type="predicted"/>